<evidence type="ECO:0000256" key="10">
    <source>
        <dbReference type="PROSITE-ProRule" id="PRU00110"/>
    </source>
</evidence>
<evidence type="ECO:0000256" key="8">
    <source>
        <dbReference type="ARBA" id="ARBA00023012"/>
    </source>
</evidence>
<name>A0A498BZW4_9GAMM</name>
<evidence type="ECO:0000259" key="13">
    <source>
        <dbReference type="PROSITE" id="PS50894"/>
    </source>
</evidence>
<evidence type="ECO:0000256" key="2">
    <source>
        <dbReference type="ARBA" id="ARBA00022475"/>
    </source>
</evidence>
<dbReference type="Gene3D" id="1.20.120.160">
    <property type="entry name" value="HPT domain"/>
    <property type="match status" value="1"/>
</dbReference>
<keyword evidence="2" id="KW-1003">Cell membrane</keyword>
<evidence type="ECO:0000256" key="6">
    <source>
        <dbReference type="ARBA" id="ARBA00022840"/>
    </source>
</evidence>
<evidence type="ECO:0000256" key="7">
    <source>
        <dbReference type="ARBA" id="ARBA00022989"/>
    </source>
</evidence>
<dbReference type="SUPFAM" id="SSF52172">
    <property type="entry name" value="CheY-like"/>
    <property type="match status" value="1"/>
</dbReference>
<keyword evidence="8" id="KW-0902">Two-component regulatory system</keyword>
<feature type="modified residue" description="4-aspartylphosphate" evidence="11">
    <location>
        <position position="63"/>
    </location>
</feature>
<feature type="domain" description="HPt" evidence="13">
    <location>
        <begin position="166"/>
        <end position="263"/>
    </location>
</feature>
<feature type="domain" description="Response regulatory" evidence="12">
    <location>
        <begin position="14"/>
        <end position="130"/>
    </location>
</feature>
<dbReference type="SUPFAM" id="SSF47226">
    <property type="entry name" value="Histidine-containing phosphotransfer domain, HPT domain"/>
    <property type="match status" value="1"/>
</dbReference>
<evidence type="ECO:0000259" key="12">
    <source>
        <dbReference type="PROSITE" id="PS50110"/>
    </source>
</evidence>
<organism evidence="14 15">
    <name type="scientific">Alkalispirillum mobile</name>
    <dbReference type="NCBI Taxonomy" id="85925"/>
    <lineage>
        <taxon>Bacteria</taxon>
        <taxon>Pseudomonadati</taxon>
        <taxon>Pseudomonadota</taxon>
        <taxon>Gammaproteobacteria</taxon>
        <taxon>Chromatiales</taxon>
        <taxon>Ectothiorhodospiraceae</taxon>
        <taxon>Alkalispirillum</taxon>
    </lineage>
</organism>
<keyword evidence="6" id="KW-0067">ATP-binding</keyword>
<dbReference type="Pfam" id="PF01627">
    <property type="entry name" value="Hpt"/>
    <property type="match status" value="1"/>
</dbReference>
<dbReference type="Gene3D" id="3.40.50.2300">
    <property type="match status" value="1"/>
</dbReference>
<dbReference type="InterPro" id="IPR036641">
    <property type="entry name" value="HPT_dom_sf"/>
</dbReference>
<gene>
    <name evidence="14" type="ORF">DFR31_2198</name>
</gene>
<keyword evidence="4" id="KW-0812">Transmembrane</keyword>
<evidence type="ECO:0000256" key="9">
    <source>
        <dbReference type="ARBA" id="ARBA00023136"/>
    </source>
</evidence>
<dbReference type="InterPro" id="IPR001789">
    <property type="entry name" value="Sig_transdc_resp-reg_receiver"/>
</dbReference>
<keyword evidence="3 11" id="KW-0597">Phosphoprotein</keyword>
<evidence type="ECO:0000313" key="15">
    <source>
        <dbReference type="Proteomes" id="UP000275461"/>
    </source>
</evidence>
<dbReference type="AlphaFoldDB" id="A0A498BZW4"/>
<accession>A0A498BZW4</accession>
<dbReference type="PANTHER" id="PTHR45339:SF1">
    <property type="entry name" value="HYBRID SIGNAL TRANSDUCTION HISTIDINE KINASE J"/>
    <property type="match status" value="1"/>
</dbReference>
<comment type="subcellular location">
    <subcellularLocation>
        <location evidence="1">Cell membrane</location>
        <topology evidence="1">Multi-pass membrane protein</topology>
    </subcellularLocation>
</comment>
<evidence type="ECO:0000256" key="3">
    <source>
        <dbReference type="ARBA" id="ARBA00022553"/>
    </source>
</evidence>
<dbReference type="GO" id="GO:0004672">
    <property type="term" value="F:protein kinase activity"/>
    <property type="evidence" value="ECO:0007669"/>
    <property type="project" value="UniProtKB-ARBA"/>
</dbReference>
<proteinExistence type="predicted"/>
<dbReference type="PANTHER" id="PTHR45339">
    <property type="entry name" value="HYBRID SIGNAL TRANSDUCTION HISTIDINE KINASE J"/>
    <property type="match status" value="1"/>
</dbReference>
<dbReference type="PROSITE" id="PS50894">
    <property type="entry name" value="HPT"/>
    <property type="match status" value="1"/>
</dbReference>
<evidence type="ECO:0000313" key="14">
    <source>
        <dbReference type="EMBL" id="RLK48319.1"/>
    </source>
</evidence>
<comment type="caution">
    <text evidence="14">The sequence shown here is derived from an EMBL/GenBank/DDBJ whole genome shotgun (WGS) entry which is preliminary data.</text>
</comment>
<evidence type="ECO:0000256" key="4">
    <source>
        <dbReference type="ARBA" id="ARBA00022692"/>
    </source>
</evidence>
<dbReference type="GO" id="GO:0005886">
    <property type="term" value="C:plasma membrane"/>
    <property type="evidence" value="ECO:0007669"/>
    <property type="project" value="UniProtKB-SubCell"/>
</dbReference>
<keyword evidence="15" id="KW-1185">Reference proteome</keyword>
<protein>
    <submittedName>
        <fullName evidence="14">Hpt domain-containing protein</fullName>
    </submittedName>
</protein>
<dbReference type="InterPro" id="IPR011006">
    <property type="entry name" value="CheY-like_superfamily"/>
</dbReference>
<dbReference type="OrthoDB" id="9800897at2"/>
<evidence type="ECO:0000256" key="5">
    <source>
        <dbReference type="ARBA" id="ARBA00022741"/>
    </source>
</evidence>
<keyword evidence="5" id="KW-0547">Nucleotide-binding</keyword>
<keyword evidence="7" id="KW-1133">Transmembrane helix</keyword>
<dbReference type="SMART" id="SM00448">
    <property type="entry name" value="REC"/>
    <property type="match status" value="1"/>
</dbReference>
<sequence length="268" mass="28938">MTDGSDPSEPHPPEILLVEDQPVNRVLARGLIEQLGYRVREAENGYAALDSVARRAPDLILMDLQMPGMDGLEATRRLRRSPEGQYIPIIAMTAHTLEADRDQCLGAGMDDHLSKPIDRDHLGDLLARHLSGGGLRTAVSANAQDAAPASPPGLNLARLREVTGNDTRTMTELLRLFRDDAPARARRIEAAAEAGDRERLAREAHALKGVLLGLGAVEAEIAARSLEERARACTADEALRAVAELQGVLAKLDQQIETVLAGFERGST</sequence>
<keyword evidence="9" id="KW-0472">Membrane</keyword>
<dbReference type="CDD" id="cd17546">
    <property type="entry name" value="REC_hyHK_CKI1_RcsC-like"/>
    <property type="match status" value="1"/>
</dbReference>
<dbReference type="Pfam" id="PF00072">
    <property type="entry name" value="Response_reg"/>
    <property type="match status" value="1"/>
</dbReference>
<dbReference type="Proteomes" id="UP000275461">
    <property type="component" value="Unassembled WGS sequence"/>
</dbReference>
<dbReference type="GO" id="GO:0000160">
    <property type="term" value="P:phosphorelay signal transduction system"/>
    <property type="evidence" value="ECO:0007669"/>
    <property type="project" value="UniProtKB-KW"/>
</dbReference>
<feature type="modified residue" description="Phosphohistidine" evidence="10">
    <location>
        <position position="205"/>
    </location>
</feature>
<dbReference type="EMBL" id="RCDA01000003">
    <property type="protein sequence ID" value="RLK48319.1"/>
    <property type="molecule type" value="Genomic_DNA"/>
</dbReference>
<dbReference type="InterPro" id="IPR008207">
    <property type="entry name" value="Sig_transdc_His_kin_Hpt_dom"/>
</dbReference>
<reference evidence="14 15" key="1">
    <citation type="submission" date="2018-10" db="EMBL/GenBank/DDBJ databases">
        <title>Genomic Encyclopedia of Type Strains, Phase IV (KMG-IV): sequencing the most valuable type-strain genomes for metagenomic binning, comparative biology and taxonomic classification.</title>
        <authorList>
            <person name="Goeker M."/>
        </authorList>
    </citation>
    <scope>NUCLEOTIDE SEQUENCE [LARGE SCALE GENOMIC DNA]</scope>
    <source>
        <strain evidence="14 15">DSM 12769</strain>
    </source>
</reference>
<dbReference type="GO" id="GO:0005524">
    <property type="term" value="F:ATP binding"/>
    <property type="evidence" value="ECO:0007669"/>
    <property type="project" value="UniProtKB-KW"/>
</dbReference>
<dbReference type="RefSeq" id="WP_121442718.1">
    <property type="nucleotide sequence ID" value="NZ_RCDA01000003.1"/>
</dbReference>
<evidence type="ECO:0000256" key="11">
    <source>
        <dbReference type="PROSITE-ProRule" id="PRU00169"/>
    </source>
</evidence>
<dbReference type="PROSITE" id="PS50110">
    <property type="entry name" value="RESPONSE_REGULATORY"/>
    <property type="match status" value="1"/>
</dbReference>
<evidence type="ECO:0000256" key="1">
    <source>
        <dbReference type="ARBA" id="ARBA00004651"/>
    </source>
</evidence>